<dbReference type="PANTHER" id="PTHR21225">
    <property type="entry name" value="PHOSPHO-2-DEHYDRO-3-DEOXYHEPTONATE ALDOLASE DAHP SYNTHETASE"/>
    <property type="match status" value="1"/>
</dbReference>
<keyword evidence="4 8" id="KW-0028">Amino-acid biosynthesis</keyword>
<proteinExistence type="inferred from homology"/>
<dbReference type="Pfam" id="PF00793">
    <property type="entry name" value="DAHP_synth_1"/>
    <property type="match status" value="1"/>
</dbReference>
<dbReference type="EC" id="2.5.1.54" evidence="8"/>
<dbReference type="SUPFAM" id="SSF51569">
    <property type="entry name" value="Aldolase"/>
    <property type="match status" value="1"/>
</dbReference>
<name>A0A5C6B7Y4_9PLAN</name>
<dbReference type="PIRSF" id="PIRSF001361">
    <property type="entry name" value="DAHP_synthase"/>
    <property type="match status" value="1"/>
</dbReference>
<dbReference type="EMBL" id="SJPP01000003">
    <property type="protein sequence ID" value="TWU07399.1"/>
    <property type="molecule type" value="Genomic_DNA"/>
</dbReference>
<keyword evidence="11" id="KW-1185">Reference proteome</keyword>
<evidence type="ECO:0000313" key="10">
    <source>
        <dbReference type="EMBL" id="TWU07399.1"/>
    </source>
</evidence>
<comment type="similarity">
    <text evidence="3 8">Belongs to the class-I DAHP synthase family.</text>
</comment>
<dbReference type="RefSeq" id="WP_146374167.1">
    <property type="nucleotide sequence ID" value="NZ_SJPP01000003.1"/>
</dbReference>
<dbReference type="InterPro" id="IPR006218">
    <property type="entry name" value="DAHP1/KDSA"/>
</dbReference>
<evidence type="ECO:0000259" key="9">
    <source>
        <dbReference type="Pfam" id="PF00793"/>
    </source>
</evidence>
<dbReference type="NCBIfam" id="TIGR00034">
    <property type="entry name" value="aroFGH"/>
    <property type="match status" value="1"/>
</dbReference>
<evidence type="ECO:0000256" key="3">
    <source>
        <dbReference type="ARBA" id="ARBA00007985"/>
    </source>
</evidence>
<dbReference type="InterPro" id="IPR013785">
    <property type="entry name" value="Aldolase_TIM"/>
</dbReference>
<comment type="catalytic activity">
    <reaction evidence="7 8">
        <text>D-erythrose 4-phosphate + phosphoenolpyruvate + H2O = 7-phospho-2-dehydro-3-deoxy-D-arabino-heptonate + phosphate</text>
        <dbReference type="Rhea" id="RHEA:14717"/>
        <dbReference type="ChEBI" id="CHEBI:15377"/>
        <dbReference type="ChEBI" id="CHEBI:16897"/>
        <dbReference type="ChEBI" id="CHEBI:43474"/>
        <dbReference type="ChEBI" id="CHEBI:58394"/>
        <dbReference type="ChEBI" id="CHEBI:58702"/>
        <dbReference type="EC" id="2.5.1.54"/>
    </reaction>
</comment>
<dbReference type="Proteomes" id="UP000320735">
    <property type="component" value="Unassembled WGS sequence"/>
</dbReference>
<evidence type="ECO:0000256" key="7">
    <source>
        <dbReference type="ARBA" id="ARBA00047508"/>
    </source>
</evidence>
<dbReference type="AlphaFoldDB" id="A0A5C6B7Y4"/>
<evidence type="ECO:0000256" key="4">
    <source>
        <dbReference type="ARBA" id="ARBA00022605"/>
    </source>
</evidence>
<dbReference type="Gene3D" id="3.20.20.70">
    <property type="entry name" value="Aldolase class I"/>
    <property type="match status" value="1"/>
</dbReference>
<comment type="pathway">
    <text evidence="2 8">Metabolic intermediate biosynthesis; chorismate biosynthesis; chorismate from D-erythrose 4-phosphate and phosphoenolpyruvate: step 1/7.</text>
</comment>
<sequence>MASTQDIHVRGTVPLVSPVDLKQQLPASDESIDCILNSRQMVGKILSGEDQRLMLIVGPCSIHDEKSALEYAERLAKLAQELSDTLLIIMRVYFEKPRTTVGWKGLINDPHMNGTFDIEQGLRRARTLLIQTTEMQLPTATEMLDPITPQYTADLVSWASIGARTTESQTHRQMASGLSMPVGYKNATDGNPAIAIQAMQSSQSPHSFLGIDEQGQTCIINTTGNSLAHLILRGGRSGPNFSAEHVEKAGQAMIDAGLKPNIVVDCSHANSNKDHEQQIPAFRDVLKQRVAGNTQIIGMMLESNLCAGNQSLSDDPSALEYGVSITDACLDWDQTEVLLREAAAAMSQVLGQSASAT</sequence>
<accession>A0A5C6B7Y4</accession>
<dbReference type="FunFam" id="3.20.20.70:FF:000005">
    <property type="entry name" value="Phospho-2-dehydro-3-deoxyheptonate aldolase"/>
    <property type="match status" value="1"/>
</dbReference>
<dbReference type="UniPathway" id="UPA00053">
    <property type="reaction ID" value="UER00084"/>
</dbReference>
<comment type="function">
    <text evidence="1 8">Stereospecific condensation of phosphoenolpyruvate (PEP) and D-erythrose-4-phosphate (E4P) giving rise to 3-deoxy-D-arabino-heptulosonate-7-phosphate (DAHP).</text>
</comment>
<evidence type="ECO:0000256" key="6">
    <source>
        <dbReference type="ARBA" id="ARBA00023141"/>
    </source>
</evidence>
<dbReference type="PANTHER" id="PTHR21225:SF10">
    <property type="entry name" value="PHOSPHO-2-DEHYDRO-3-DEOXYHEPTONATE ALDOLASE, TYR-SENSITIVE"/>
    <property type="match status" value="1"/>
</dbReference>
<evidence type="ECO:0000256" key="5">
    <source>
        <dbReference type="ARBA" id="ARBA00022679"/>
    </source>
</evidence>
<keyword evidence="6 8" id="KW-0057">Aromatic amino acid biosynthesis</keyword>
<dbReference type="GO" id="GO:0009073">
    <property type="term" value="P:aromatic amino acid family biosynthetic process"/>
    <property type="evidence" value="ECO:0007669"/>
    <property type="project" value="UniProtKB-KW"/>
</dbReference>
<protein>
    <recommendedName>
        <fullName evidence="8">Phospho-2-dehydro-3-deoxyheptonate aldolase</fullName>
        <ecNumber evidence="8">2.5.1.54</ecNumber>
    </recommendedName>
</protein>
<dbReference type="NCBIfam" id="NF009395">
    <property type="entry name" value="PRK12755.1"/>
    <property type="match status" value="1"/>
</dbReference>
<dbReference type="OrthoDB" id="9807331at2"/>
<evidence type="ECO:0000313" key="11">
    <source>
        <dbReference type="Proteomes" id="UP000320735"/>
    </source>
</evidence>
<keyword evidence="5 8" id="KW-0808">Transferase</keyword>
<organism evidence="10 11">
    <name type="scientific">Symmachiella macrocystis</name>
    <dbReference type="NCBI Taxonomy" id="2527985"/>
    <lineage>
        <taxon>Bacteria</taxon>
        <taxon>Pseudomonadati</taxon>
        <taxon>Planctomycetota</taxon>
        <taxon>Planctomycetia</taxon>
        <taxon>Planctomycetales</taxon>
        <taxon>Planctomycetaceae</taxon>
        <taxon>Symmachiella</taxon>
    </lineage>
</organism>
<comment type="caution">
    <text evidence="10">The sequence shown here is derived from an EMBL/GenBank/DDBJ whole genome shotgun (WGS) entry which is preliminary data.</text>
</comment>
<evidence type="ECO:0000256" key="2">
    <source>
        <dbReference type="ARBA" id="ARBA00004688"/>
    </source>
</evidence>
<gene>
    <name evidence="10" type="primary">aroF_2</name>
    <name evidence="10" type="ORF">CA54_58050</name>
</gene>
<dbReference type="GO" id="GO:0042802">
    <property type="term" value="F:identical protein binding"/>
    <property type="evidence" value="ECO:0007669"/>
    <property type="project" value="UniProtKB-ARBA"/>
</dbReference>
<dbReference type="GO" id="GO:0008652">
    <property type="term" value="P:amino acid biosynthetic process"/>
    <property type="evidence" value="ECO:0007669"/>
    <property type="project" value="UniProtKB-KW"/>
</dbReference>
<dbReference type="GO" id="GO:0005737">
    <property type="term" value="C:cytoplasm"/>
    <property type="evidence" value="ECO:0007669"/>
    <property type="project" value="TreeGrafter"/>
</dbReference>
<feature type="domain" description="DAHP synthetase I/KDSA" evidence="9">
    <location>
        <begin position="40"/>
        <end position="338"/>
    </location>
</feature>
<reference evidence="10 11" key="1">
    <citation type="submission" date="2019-02" db="EMBL/GenBank/DDBJ databases">
        <title>Deep-cultivation of Planctomycetes and their phenomic and genomic characterization uncovers novel biology.</title>
        <authorList>
            <person name="Wiegand S."/>
            <person name="Jogler M."/>
            <person name="Boedeker C."/>
            <person name="Pinto D."/>
            <person name="Vollmers J."/>
            <person name="Rivas-Marin E."/>
            <person name="Kohn T."/>
            <person name="Peeters S.H."/>
            <person name="Heuer A."/>
            <person name="Rast P."/>
            <person name="Oberbeckmann S."/>
            <person name="Bunk B."/>
            <person name="Jeske O."/>
            <person name="Meyerdierks A."/>
            <person name="Storesund J.E."/>
            <person name="Kallscheuer N."/>
            <person name="Luecker S."/>
            <person name="Lage O.M."/>
            <person name="Pohl T."/>
            <person name="Merkel B.J."/>
            <person name="Hornburger P."/>
            <person name="Mueller R.-W."/>
            <person name="Bruemmer F."/>
            <person name="Labrenz M."/>
            <person name="Spormann A.M."/>
            <person name="Op Den Camp H."/>
            <person name="Overmann J."/>
            <person name="Amann R."/>
            <person name="Jetten M.S.M."/>
            <person name="Mascher T."/>
            <person name="Medema M.H."/>
            <person name="Devos D.P."/>
            <person name="Kaster A.-K."/>
            <person name="Ovreas L."/>
            <person name="Rohde M."/>
            <person name="Galperin M.Y."/>
            <person name="Jogler C."/>
        </authorList>
    </citation>
    <scope>NUCLEOTIDE SEQUENCE [LARGE SCALE GENOMIC DNA]</scope>
    <source>
        <strain evidence="10 11">CA54</strain>
    </source>
</reference>
<dbReference type="GO" id="GO:0009423">
    <property type="term" value="P:chorismate biosynthetic process"/>
    <property type="evidence" value="ECO:0007669"/>
    <property type="project" value="UniProtKB-UniPathway"/>
</dbReference>
<evidence type="ECO:0000256" key="8">
    <source>
        <dbReference type="PIRNR" id="PIRNR001361"/>
    </source>
</evidence>
<dbReference type="InterPro" id="IPR006219">
    <property type="entry name" value="DAHP_synth_1"/>
</dbReference>
<dbReference type="GO" id="GO:0003849">
    <property type="term" value="F:3-deoxy-7-phosphoheptulonate synthase activity"/>
    <property type="evidence" value="ECO:0007669"/>
    <property type="project" value="UniProtKB-EC"/>
</dbReference>
<evidence type="ECO:0000256" key="1">
    <source>
        <dbReference type="ARBA" id="ARBA00003726"/>
    </source>
</evidence>